<dbReference type="InterPro" id="IPR036388">
    <property type="entry name" value="WH-like_DNA-bd_sf"/>
</dbReference>
<keyword evidence="4" id="KW-0804">Transcription</keyword>
<keyword evidence="3 6" id="KW-0238">DNA-binding</keyword>
<dbReference type="PRINTS" id="PR00039">
    <property type="entry name" value="HTHLYSR"/>
</dbReference>
<accession>A0A1H9LB71</accession>
<evidence type="ECO:0000313" key="7">
    <source>
        <dbReference type="Proteomes" id="UP000198749"/>
    </source>
</evidence>
<dbReference type="FunFam" id="1.10.10.10:FF:000001">
    <property type="entry name" value="LysR family transcriptional regulator"/>
    <property type="match status" value="1"/>
</dbReference>
<dbReference type="PROSITE" id="PS50931">
    <property type="entry name" value="HTH_LYSR"/>
    <property type="match status" value="1"/>
</dbReference>
<evidence type="ECO:0000259" key="5">
    <source>
        <dbReference type="PROSITE" id="PS50931"/>
    </source>
</evidence>
<organism evidence="6 7">
    <name type="scientific">Amphritea atlantica</name>
    <dbReference type="NCBI Taxonomy" id="355243"/>
    <lineage>
        <taxon>Bacteria</taxon>
        <taxon>Pseudomonadati</taxon>
        <taxon>Pseudomonadota</taxon>
        <taxon>Gammaproteobacteria</taxon>
        <taxon>Oceanospirillales</taxon>
        <taxon>Oceanospirillaceae</taxon>
        <taxon>Amphritea</taxon>
    </lineage>
</organism>
<name>A0A1H9LB71_9GAMM</name>
<dbReference type="GO" id="GO:0003700">
    <property type="term" value="F:DNA-binding transcription factor activity"/>
    <property type="evidence" value="ECO:0007669"/>
    <property type="project" value="InterPro"/>
</dbReference>
<evidence type="ECO:0000256" key="1">
    <source>
        <dbReference type="ARBA" id="ARBA00009437"/>
    </source>
</evidence>
<comment type="similarity">
    <text evidence="1">Belongs to the LysR transcriptional regulatory family.</text>
</comment>
<dbReference type="Gene3D" id="3.40.190.10">
    <property type="entry name" value="Periplasmic binding protein-like II"/>
    <property type="match status" value="2"/>
</dbReference>
<dbReference type="PANTHER" id="PTHR30346:SF0">
    <property type="entry name" value="HCA OPERON TRANSCRIPTIONAL ACTIVATOR HCAR"/>
    <property type="match status" value="1"/>
</dbReference>
<dbReference type="InterPro" id="IPR005119">
    <property type="entry name" value="LysR_subst-bd"/>
</dbReference>
<evidence type="ECO:0000256" key="2">
    <source>
        <dbReference type="ARBA" id="ARBA00023015"/>
    </source>
</evidence>
<dbReference type="Gene3D" id="1.10.10.10">
    <property type="entry name" value="Winged helix-like DNA-binding domain superfamily/Winged helix DNA-binding domain"/>
    <property type="match status" value="1"/>
</dbReference>
<dbReference type="GO" id="GO:0032993">
    <property type="term" value="C:protein-DNA complex"/>
    <property type="evidence" value="ECO:0007669"/>
    <property type="project" value="TreeGrafter"/>
</dbReference>
<evidence type="ECO:0000313" key="6">
    <source>
        <dbReference type="EMBL" id="SER08469.1"/>
    </source>
</evidence>
<dbReference type="PANTHER" id="PTHR30346">
    <property type="entry name" value="TRANSCRIPTIONAL DUAL REGULATOR HCAR-RELATED"/>
    <property type="match status" value="1"/>
</dbReference>
<dbReference type="Proteomes" id="UP000198749">
    <property type="component" value="Unassembled WGS sequence"/>
</dbReference>
<dbReference type="Pfam" id="PF00126">
    <property type="entry name" value="HTH_1"/>
    <property type="match status" value="1"/>
</dbReference>
<sequence length="306" mass="34166">MDLRKLRYFKVVADEKHIGRAAKVLHISQPPLTRQIQQLEEELGVTLFSRNPKGMELTDAGALLREEVRNIFSLIEQATERTQKAGQGRLGRMDIAIFGSGIMGDIPKMLLFFKERYPEVNIVLHTMGKGEQIKALRQKRISVGFNRLLAPLADISSELVSMEKLRLAISTKHPMASLEHIPFEKIREFPLVMYPTAGRPNFIDKTIRLCQLAGFTPDISQEVGDAVTGVALVASGFGACLVPESATVLSIPGVVYKPLSDTPDEAEVDLSCIYRNDDESPLLKAFLETLKEFRTIKDNRSLDELC</sequence>
<keyword evidence="7" id="KW-1185">Reference proteome</keyword>
<dbReference type="SUPFAM" id="SSF53850">
    <property type="entry name" value="Periplasmic binding protein-like II"/>
    <property type="match status" value="1"/>
</dbReference>
<dbReference type="InterPro" id="IPR000847">
    <property type="entry name" value="LysR_HTH_N"/>
</dbReference>
<dbReference type="InterPro" id="IPR036390">
    <property type="entry name" value="WH_DNA-bd_sf"/>
</dbReference>
<keyword evidence="2" id="KW-0805">Transcription regulation</keyword>
<reference evidence="7" key="1">
    <citation type="submission" date="2016-10" db="EMBL/GenBank/DDBJ databases">
        <authorList>
            <person name="Varghese N."/>
            <person name="Submissions S."/>
        </authorList>
    </citation>
    <scope>NUCLEOTIDE SEQUENCE [LARGE SCALE GENOMIC DNA]</scope>
    <source>
        <strain evidence="7">DSM 18887</strain>
    </source>
</reference>
<dbReference type="RefSeq" id="WP_091361495.1">
    <property type="nucleotide sequence ID" value="NZ_AP025284.1"/>
</dbReference>
<dbReference type="CDD" id="cd08446">
    <property type="entry name" value="PBP2_Chlorocatechol"/>
    <property type="match status" value="1"/>
</dbReference>
<dbReference type="EMBL" id="FOGB01000016">
    <property type="protein sequence ID" value="SER08469.1"/>
    <property type="molecule type" value="Genomic_DNA"/>
</dbReference>
<dbReference type="OrthoDB" id="8850588at2"/>
<dbReference type="AlphaFoldDB" id="A0A1H9LB71"/>
<evidence type="ECO:0000256" key="4">
    <source>
        <dbReference type="ARBA" id="ARBA00023163"/>
    </source>
</evidence>
<dbReference type="SUPFAM" id="SSF46785">
    <property type="entry name" value="Winged helix' DNA-binding domain"/>
    <property type="match status" value="1"/>
</dbReference>
<gene>
    <name evidence="6" type="ORF">SAMN03080615_03875</name>
</gene>
<dbReference type="Pfam" id="PF03466">
    <property type="entry name" value="LysR_substrate"/>
    <property type="match status" value="1"/>
</dbReference>
<protein>
    <submittedName>
        <fullName evidence="6">DNA-binding transcriptional regulator, LysR family</fullName>
    </submittedName>
</protein>
<proteinExistence type="inferred from homology"/>
<dbReference type="GO" id="GO:0003677">
    <property type="term" value="F:DNA binding"/>
    <property type="evidence" value="ECO:0007669"/>
    <property type="project" value="UniProtKB-KW"/>
</dbReference>
<evidence type="ECO:0000256" key="3">
    <source>
        <dbReference type="ARBA" id="ARBA00023125"/>
    </source>
</evidence>
<feature type="domain" description="HTH lysR-type" evidence="5">
    <location>
        <begin position="1"/>
        <end position="58"/>
    </location>
</feature>
<dbReference type="STRING" id="355243.SAMN03080615_03875"/>